<gene>
    <name evidence="10" type="ORF">SAMN06265371_101478</name>
</gene>
<evidence type="ECO:0000256" key="1">
    <source>
        <dbReference type="ARBA" id="ARBA00008987"/>
    </source>
</evidence>
<keyword evidence="11" id="KW-1185">Reference proteome</keyword>
<dbReference type="GO" id="GO:0045454">
    <property type="term" value="P:cell redox homeostasis"/>
    <property type="evidence" value="ECO:0007669"/>
    <property type="project" value="TreeGrafter"/>
</dbReference>
<evidence type="ECO:0000256" key="6">
    <source>
        <dbReference type="NCBIfam" id="TIGR01068"/>
    </source>
</evidence>
<evidence type="ECO:0000256" key="3">
    <source>
        <dbReference type="ARBA" id="ARBA00022982"/>
    </source>
</evidence>
<feature type="active site" description="Nucleophile" evidence="7">
    <location>
        <position position="27"/>
    </location>
</feature>
<name>A0A238VI15_9FLAO</name>
<evidence type="ECO:0000256" key="7">
    <source>
        <dbReference type="PIRSR" id="PIRSR000077-1"/>
    </source>
</evidence>
<evidence type="ECO:0000256" key="4">
    <source>
        <dbReference type="ARBA" id="ARBA00023157"/>
    </source>
</evidence>
<dbReference type="PROSITE" id="PS51352">
    <property type="entry name" value="THIOREDOXIN_2"/>
    <property type="match status" value="1"/>
</dbReference>
<evidence type="ECO:0000259" key="9">
    <source>
        <dbReference type="PROSITE" id="PS51352"/>
    </source>
</evidence>
<dbReference type="NCBIfam" id="TIGR01068">
    <property type="entry name" value="thioredoxin"/>
    <property type="match status" value="1"/>
</dbReference>
<dbReference type="EMBL" id="FZNT01000001">
    <property type="protein sequence ID" value="SNR34040.1"/>
    <property type="molecule type" value="Genomic_DNA"/>
</dbReference>
<evidence type="ECO:0000313" key="10">
    <source>
        <dbReference type="EMBL" id="SNR34040.1"/>
    </source>
</evidence>
<dbReference type="GO" id="GO:0005829">
    <property type="term" value="C:cytosol"/>
    <property type="evidence" value="ECO:0007669"/>
    <property type="project" value="TreeGrafter"/>
</dbReference>
<dbReference type="Gene3D" id="3.40.30.10">
    <property type="entry name" value="Glutaredoxin"/>
    <property type="match status" value="1"/>
</dbReference>
<dbReference type="PRINTS" id="PR00421">
    <property type="entry name" value="THIOREDOXIN"/>
</dbReference>
<evidence type="ECO:0000313" key="11">
    <source>
        <dbReference type="Proteomes" id="UP000198384"/>
    </source>
</evidence>
<accession>A0A238VI15</accession>
<comment type="similarity">
    <text evidence="1">Belongs to the thioredoxin family.</text>
</comment>
<dbReference type="PROSITE" id="PS00194">
    <property type="entry name" value="THIOREDOXIN_1"/>
    <property type="match status" value="1"/>
</dbReference>
<organism evidence="10 11">
    <name type="scientific">Lutibacter agarilyticus</name>
    <dbReference type="NCBI Taxonomy" id="1109740"/>
    <lineage>
        <taxon>Bacteria</taxon>
        <taxon>Pseudomonadati</taxon>
        <taxon>Bacteroidota</taxon>
        <taxon>Flavobacteriia</taxon>
        <taxon>Flavobacteriales</taxon>
        <taxon>Flavobacteriaceae</taxon>
        <taxon>Lutibacter</taxon>
    </lineage>
</organism>
<keyword evidence="5 8" id="KW-0676">Redox-active center</keyword>
<feature type="active site" description="Nucleophile" evidence="7">
    <location>
        <position position="24"/>
    </location>
</feature>
<evidence type="ECO:0000256" key="8">
    <source>
        <dbReference type="PIRSR" id="PIRSR000077-4"/>
    </source>
</evidence>
<dbReference type="CDD" id="cd02947">
    <property type="entry name" value="TRX_family"/>
    <property type="match status" value="1"/>
</dbReference>
<dbReference type="OrthoDB" id="9790390at2"/>
<reference evidence="10 11" key="1">
    <citation type="submission" date="2017-06" db="EMBL/GenBank/DDBJ databases">
        <authorList>
            <person name="Kim H.J."/>
            <person name="Triplett B.A."/>
        </authorList>
    </citation>
    <scope>NUCLEOTIDE SEQUENCE [LARGE SCALE GENOMIC DNA]</scope>
    <source>
        <strain evidence="10 11">DSM 29150</strain>
    </source>
</reference>
<dbReference type="SUPFAM" id="SSF52833">
    <property type="entry name" value="Thioredoxin-like"/>
    <property type="match status" value="1"/>
</dbReference>
<proteinExistence type="inferred from homology"/>
<evidence type="ECO:0000256" key="5">
    <source>
        <dbReference type="ARBA" id="ARBA00023284"/>
    </source>
</evidence>
<dbReference type="RefSeq" id="WP_089380119.1">
    <property type="nucleotide sequence ID" value="NZ_FZNT01000001.1"/>
</dbReference>
<sequence length="98" mass="11078">MKKSFNEIVNEEIPVLVDFYADWCGPCKSMAPVLKQLKADLKDAVKIVKINVDTNQELAAKYKVRGVPTFMVFKKGKQTWRQSGMQSISQLKQAITSV</sequence>
<dbReference type="PIRSF" id="PIRSF000077">
    <property type="entry name" value="Thioredoxin"/>
    <property type="match status" value="1"/>
</dbReference>
<feature type="disulfide bond" description="Redox-active" evidence="8">
    <location>
        <begin position="24"/>
        <end position="27"/>
    </location>
</feature>
<dbReference type="Proteomes" id="UP000198384">
    <property type="component" value="Unassembled WGS sequence"/>
</dbReference>
<dbReference type="FunFam" id="3.40.30.10:FF:000001">
    <property type="entry name" value="Thioredoxin"/>
    <property type="match status" value="1"/>
</dbReference>
<dbReference type="InterPro" id="IPR005746">
    <property type="entry name" value="Thioredoxin"/>
</dbReference>
<keyword evidence="2" id="KW-0813">Transport</keyword>
<keyword evidence="4 8" id="KW-1015">Disulfide bond</keyword>
<keyword evidence="3" id="KW-0249">Electron transport</keyword>
<feature type="domain" description="Thioredoxin" evidence="9">
    <location>
        <begin position="1"/>
        <end position="98"/>
    </location>
</feature>
<evidence type="ECO:0000256" key="2">
    <source>
        <dbReference type="ARBA" id="ARBA00022448"/>
    </source>
</evidence>
<dbReference type="InterPro" id="IPR013766">
    <property type="entry name" value="Thioredoxin_domain"/>
</dbReference>
<dbReference type="InterPro" id="IPR017937">
    <property type="entry name" value="Thioredoxin_CS"/>
</dbReference>
<dbReference type="InterPro" id="IPR036249">
    <property type="entry name" value="Thioredoxin-like_sf"/>
</dbReference>
<feature type="site" description="Contributes to redox potential value" evidence="7">
    <location>
        <position position="26"/>
    </location>
</feature>
<dbReference type="Pfam" id="PF00085">
    <property type="entry name" value="Thioredoxin"/>
    <property type="match status" value="1"/>
</dbReference>
<feature type="site" description="Contributes to redox potential value" evidence="7">
    <location>
        <position position="25"/>
    </location>
</feature>
<feature type="site" description="Deprotonates C-terminal active site Cys" evidence="7">
    <location>
        <position position="18"/>
    </location>
</feature>
<dbReference type="PANTHER" id="PTHR45663:SF11">
    <property type="entry name" value="GEO12009P1"/>
    <property type="match status" value="1"/>
</dbReference>
<dbReference type="AlphaFoldDB" id="A0A238VI15"/>
<dbReference type="GO" id="GO:0015035">
    <property type="term" value="F:protein-disulfide reductase activity"/>
    <property type="evidence" value="ECO:0007669"/>
    <property type="project" value="UniProtKB-UniRule"/>
</dbReference>
<protein>
    <recommendedName>
        <fullName evidence="6">Thioredoxin</fullName>
    </recommendedName>
</protein>
<dbReference type="PANTHER" id="PTHR45663">
    <property type="entry name" value="GEO12009P1"/>
    <property type="match status" value="1"/>
</dbReference>